<dbReference type="InterPro" id="IPR005146">
    <property type="entry name" value="B3/B4_tRNA-bd"/>
</dbReference>
<evidence type="ECO:0000256" key="12">
    <source>
        <dbReference type="ARBA" id="ARBA00022917"/>
    </source>
</evidence>
<comment type="subunit">
    <text evidence="3 15">Tetramer of two alpha and two beta subunits.</text>
</comment>
<protein>
    <recommendedName>
        <fullName evidence="15">Phenylalanine--tRNA ligase beta subunit</fullName>
        <ecNumber evidence="15">6.1.1.20</ecNumber>
    </recommendedName>
    <alternativeName>
        <fullName evidence="15">Phenylalanyl-tRNA synthetase beta subunit</fullName>
        <shortName evidence="15">PheRS</shortName>
    </alternativeName>
</protein>
<evidence type="ECO:0000259" key="17">
    <source>
        <dbReference type="PROSITE" id="PS50886"/>
    </source>
</evidence>
<keyword evidence="8 15" id="KW-0547">Nucleotide-binding</keyword>
<keyword evidence="21" id="KW-1185">Reference proteome</keyword>
<dbReference type="InterPro" id="IPR045060">
    <property type="entry name" value="Phe-tRNA-ligase_IIc_bsu"/>
</dbReference>
<keyword evidence="9 15" id="KW-0067">ATP-binding</keyword>
<dbReference type="Pfam" id="PF03484">
    <property type="entry name" value="B5"/>
    <property type="match status" value="1"/>
</dbReference>
<keyword evidence="4 15" id="KW-0963">Cytoplasm</keyword>
<feature type="binding site" evidence="15">
    <location>
        <position position="475"/>
    </location>
    <ligand>
        <name>Mg(2+)</name>
        <dbReference type="ChEBI" id="CHEBI:18420"/>
        <note>shared with alpha subunit</note>
    </ligand>
</feature>
<comment type="catalytic activity">
    <reaction evidence="14 15">
        <text>tRNA(Phe) + L-phenylalanine + ATP = L-phenylalanyl-tRNA(Phe) + AMP + diphosphate + H(+)</text>
        <dbReference type="Rhea" id="RHEA:19413"/>
        <dbReference type="Rhea" id="RHEA-COMP:9668"/>
        <dbReference type="Rhea" id="RHEA-COMP:9699"/>
        <dbReference type="ChEBI" id="CHEBI:15378"/>
        <dbReference type="ChEBI" id="CHEBI:30616"/>
        <dbReference type="ChEBI" id="CHEBI:33019"/>
        <dbReference type="ChEBI" id="CHEBI:58095"/>
        <dbReference type="ChEBI" id="CHEBI:78442"/>
        <dbReference type="ChEBI" id="CHEBI:78531"/>
        <dbReference type="ChEBI" id="CHEBI:456215"/>
        <dbReference type="EC" id="6.1.1.20"/>
    </reaction>
</comment>
<dbReference type="Pfam" id="PF03483">
    <property type="entry name" value="B3_4"/>
    <property type="match status" value="1"/>
</dbReference>
<dbReference type="Gene3D" id="3.30.70.380">
    <property type="entry name" value="Ferrodoxin-fold anticodon-binding domain"/>
    <property type="match status" value="1"/>
</dbReference>
<evidence type="ECO:0000313" key="21">
    <source>
        <dbReference type="Proteomes" id="UP001560267"/>
    </source>
</evidence>
<dbReference type="SUPFAM" id="SSF55681">
    <property type="entry name" value="Class II aaRS and biotin synthetases"/>
    <property type="match status" value="1"/>
</dbReference>
<keyword evidence="5 16" id="KW-0820">tRNA-binding</keyword>
<evidence type="ECO:0000256" key="4">
    <source>
        <dbReference type="ARBA" id="ARBA00022490"/>
    </source>
</evidence>
<dbReference type="SUPFAM" id="SSF46955">
    <property type="entry name" value="Putative DNA-binding domain"/>
    <property type="match status" value="1"/>
</dbReference>
<comment type="caution">
    <text evidence="20">The sequence shown here is derived from an EMBL/GenBank/DDBJ whole genome shotgun (WGS) entry which is preliminary data.</text>
</comment>
<dbReference type="InterPro" id="IPR036690">
    <property type="entry name" value="Fdx_antiC-bd_sf"/>
</dbReference>
<evidence type="ECO:0000256" key="14">
    <source>
        <dbReference type="ARBA" id="ARBA00049255"/>
    </source>
</evidence>
<comment type="caution">
    <text evidence="15">Lacks conserved residue(s) required for the propagation of feature annotation.</text>
</comment>
<dbReference type="Pfam" id="PF01588">
    <property type="entry name" value="tRNA_bind"/>
    <property type="match status" value="1"/>
</dbReference>
<sequence length="804" mass="86608">MRITLSWLAEFLDLECLFDLQEALRVGPSHAGVRRLVDAMNELGMVVEGVEHARASLDGVVVGQVVSLEPIEGADKIRATLVDDGRGEPKSVVCGAWNFQVGDKVPWAQPGVTLPTGMTLSERKMRGVTSLGMLCSPIEVGVSTEAGGLLVLDPRTPVGVAFGEHFRIFDDVVIDLAIEANRPDANCVMGVARDLAAWLKVDFIAPKQSRLPVNVEADPLNDPQACDRLVVAKLTGVALASFELWRSRRLRLAGMRSISPVVDASNYVMLELGTPTHPYDAARLAGESVAARFARPGEQIVTLDGSTRMLEPSDIVIVDGDDRIAGLAGVMGGLDTEVSDRTSSVLVEAAHFPAARIARTAKRLNARSEASARFERGTDPAILELAIERVAALANLTLVGSLSERINVLSTPVAIEVRSARVTAMLGQEAPLAVLAPGGPLERIGFAIEEKGGDYLVTAPSFRPDVTTEIEVIEEVARHFGYQRIGSTPLSIAVGGGLTERQQLIRRLKAMLAGMGVFEAWSVTIVSEEERDLAGGARDPIRLADPLVANECEFRQTVLAGLLRSLRVNVSRRVAPVALFELGPVVHLNPDPGAPLPDEHLRLGVLIEGGENGLVVIAPVVTALNRLLGLEGRLSVGEASGTLEGWPDLHPSRASVLRVDDRLVGVVGELHPRQIPSELTHLVDGRFGYLEVDFEPLVAGMVPLGELRIPSIYTASTLDLSFSVPRDYAIEPLVRMVTDRVGDLLSDVMIFDRFEPVEEPLRIYVGVRLRLEAPTGVVEDEVIQSLIEAIDQAAQEMGVQLRRA</sequence>
<gene>
    <name evidence="15 20" type="primary">pheT</name>
    <name evidence="20" type="ORF">AB6A68_02400</name>
</gene>
<dbReference type="InterPro" id="IPR004532">
    <property type="entry name" value="Phe-tRNA-ligase_IIc_bsu_bact"/>
</dbReference>
<dbReference type="CDD" id="cd02796">
    <property type="entry name" value="tRNA_bind_bactPheRS"/>
    <property type="match status" value="1"/>
</dbReference>
<dbReference type="Gene3D" id="3.30.56.10">
    <property type="match status" value="2"/>
</dbReference>
<evidence type="ECO:0000256" key="5">
    <source>
        <dbReference type="ARBA" id="ARBA00022555"/>
    </source>
</evidence>
<evidence type="ECO:0000256" key="3">
    <source>
        <dbReference type="ARBA" id="ARBA00011209"/>
    </source>
</evidence>
<evidence type="ECO:0000256" key="16">
    <source>
        <dbReference type="PROSITE-ProRule" id="PRU00209"/>
    </source>
</evidence>
<dbReference type="RefSeq" id="WP_369084168.1">
    <property type="nucleotide sequence ID" value="NZ_JBFSHR010000005.1"/>
</dbReference>
<organism evidence="20 21">
    <name type="scientific">Ferrimicrobium acidiphilum</name>
    <dbReference type="NCBI Taxonomy" id="121039"/>
    <lineage>
        <taxon>Bacteria</taxon>
        <taxon>Bacillati</taxon>
        <taxon>Actinomycetota</taxon>
        <taxon>Acidimicrobiia</taxon>
        <taxon>Acidimicrobiales</taxon>
        <taxon>Acidimicrobiaceae</taxon>
        <taxon>Ferrimicrobium</taxon>
    </lineage>
</organism>
<dbReference type="InterPro" id="IPR020825">
    <property type="entry name" value="Phe-tRNA_synthase-like_B3/B4"/>
</dbReference>
<keyword evidence="10 15" id="KW-0460">Magnesium</keyword>
<dbReference type="InterPro" id="IPR045864">
    <property type="entry name" value="aa-tRNA-synth_II/BPL/LPL"/>
</dbReference>
<comment type="cofactor">
    <cofactor evidence="15">
        <name>Mg(2+)</name>
        <dbReference type="ChEBI" id="CHEBI:18420"/>
    </cofactor>
    <text evidence="15">Binds 2 magnesium ions per tetramer.</text>
</comment>
<feature type="domain" description="FDX-ACB" evidence="18">
    <location>
        <begin position="711"/>
        <end position="802"/>
    </location>
</feature>
<keyword evidence="7 15" id="KW-0479">Metal-binding</keyword>
<evidence type="ECO:0000256" key="1">
    <source>
        <dbReference type="ARBA" id="ARBA00004496"/>
    </source>
</evidence>
<dbReference type="PROSITE" id="PS51447">
    <property type="entry name" value="FDX_ACB"/>
    <property type="match status" value="1"/>
</dbReference>
<dbReference type="InterPro" id="IPR041616">
    <property type="entry name" value="PheRS_beta_core"/>
</dbReference>
<feature type="domain" description="B5" evidence="19">
    <location>
        <begin position="410"/>
        <end position="487"/>
    </location>
</feature>
<dbReference type="SUPFAM" id="SSF56037">
    <property type="entry name" value="PheT/TilS domain"/>
    <property type="match status" value="1"/>
</dbReference>
<dbReference type="PANTHER" id="PTHR10947:SF0">
    <property type="entry name" value="PHENYLALANINE--TRNA LIGASE BETA SUBUNIT"/>
    <property type="match status" value="1"/>
</dbReference>
<dbReference type="Gene3D" id="3.50.40.10">
    <property type="entry name" value="Phenylalanyl-trna Synthetase, Chain B, domain 3"/>
    <property type="match status" value="1"/>
</dbReference>
<dbReference type="InterPro" id="IPR033714">
    <property type="entry name" value="tRNA_bind_bactPheRS"/>
</dbReference>
<dbReference type="InterPro" id="IPR012340">
    <property type="entry name" value="NA-bd_OB-fold"/>
</dbReference>
<dbReference type="Gene3D" id="2.40.50.140">
    <property type="entry name" value="Nucleic acid-binding proteins"/>
    <property type="match status" value="1"/>
</dbReference>
<dbReference type="InterPro" id="IPR005121">
    <property type="entry name" value="Fdx_antiC-bd"/>
</dbReference>
<dbReference type="PANTHER" id="PTHR10947">
    <property type="entry name" value="PHENYLALANYL-TRNA SYNTHETASE BETA CHAIN AND LEUCINE-RICH REPEAT-CONTAINING PROTEIN 47"/>
    <property type="match status" value="1"/>
</dbReference>
<dbReference type="Pfam" id="PF17759">
    <property type="entry name" value="tRNA_synthFbeta"/>
    <property type="match status" value="1"/>
</dbReference>
<reference evidence="20 21" key="1">
    <citation type="submission" date="2024-07" db="EMBL/GenBank/DDBJ databases">
        <title>Draft Genome Sequence of Ferrimicrobium acidiphilum Strain YE2023, Isolated from a Pulp of Bioleach Reactor.</title>
        <authorList>
            <person name="Elkina Y.A."/>
            <person name="Bulaeva A.G."/>
            <person name="Beletsky A.V."/>
            <person name="Mardanov A.V."/>
        </authorList>
    </citation>
    <scope>NUCLEOTIDE SEQUENCE [LARGE SCALE GENOMIC DNA]</scope>
    <source>
        <strain evidence="20 21">YE2023</strain>
    </source>
</reference>
<evidence type="ECO:0000256" key="10">
    <source>
        <dbReference type="ARBA" id="ARBA00022842"/>
    </source>
</evidence>
<feature type="binding site" evidence="15">
    <location>
        <position position="465"/>
    </location>
    <ligand>
        <name>Mg(2+)</name>
        <dbReference type="ChEBI" id="CHEBI:18420"/>
        <note>shared with alpha subunit</note>
    </ligand>
</feature>
<dbReference type="InterPro" id="IPR002547">
    <property type="entry name" value="tRNA-bd_dom"/>
</dbReference>
<dbReference type="SMART" id="SM00896">
    <property type="entry name" value="FDX-ACB"/>
    <property type="match status" value="1"/>
</dbReference>
<dbReference type="HAMAP" id="MF_00283">
    <property type="entry name" value="Phe_tRNA_synth_beta1"/>
    <property type="match status" value="1"/>
</dbReference>
<dbReference type="EMBL" id="JBFSHR010000005">
    <property type="protein sequence ID" value="MEX6428688.1"/>
    <property type="molecule type" value="Genomic_DNA"/>
</dbReference>
<keyword evidence="11 16" id="KW-0694">RNA-binding</keyword>
<comment type="subcellular location">
    <subcellularLocation>
        <location evidence="1 15">Cytoplasm</location>
    </subcellularLocation>
</comment>
<dbReference type="Gene3D" id="3.30.930.10">
    <property type="entry name" value="Bira Bifunctional Protein, Domain 2"/>
    <property type="match status" value="1"/>
</dbReference>
<evidence type="ECO:0000256" key="15">
    <source>
        <dbReference type="HAMAP-Rule" id="MF_00283"/>
    </source>
</evidence>
<dbReference type="PROSITE" id="PS50886">
    <property type="entry name" value="TRBD"/>
    <property type="match status" value="1"/>
</dbReference>
<dbReference type="SUPFAM" id="SSF54991">
    <property type="entry name" value="Anticodon-binding domain of PheRS"/>
    <property type="match status" value="1"/>
</dbReference>
<evidence type="ECO:0000256" key="13">
    <source>
        <dbReference type="ARBA" id="ARBA00023146"/>
    </source>
</evidence>
<feature type="binding site" evidence="15">
    <location>
        <position position="474"/>
    </location>
    <ligand>
        <name>Mg(2+)</name>
        <dbReference type="ChEBI" id="CHEBI:18420"/>
        <note>shared with alpha subunit</note>
    </ligand>
</feature>
<accession>A0ABV3XZH0</accession>
<dbReference type="SMART" id="SM00874">
    <property type="entry name" value="B5"/>
    <property type="match status" value="1"/>
</dbReference>
<dbReference type="EC" id="6.1.1.20" evidence="15"/>
<evidence type="ECO:0000313" key="20">
    <source>
        <dbReference type="EMBL" id="MEX6428688.1"/>
    </source>
</evidence>
<evidence type="ECO:0000256" key="8">
    <source>
        <dbReference type="ARBA" id="ARBA00022741"/>
    </source>
</evidence>
<dbReference type="GO" id="GO:0004826">
    <property type="term" value="F:phenylalanine-tRNA ligase activity"/>
    <property type="evidence" value="ECO:0007669"/>
    <property type="project" value="UniProtKB-EC"/>
</dbReference>
<dbReference type="SMART" id="SM00873">
    <property type="entry name" value="B3_4"/>
    <property type="match status" value="1"/>
</dbReference>
<dbReference type="InterPro" id="IPR005147">
    <property type="entry name" value="tRNA_synthase_B5-dom"/>
</dbReference>
<evidence type="ECO:0000256" key="11">
    <source>
        <dbReference type="ARBA" id="ARBA00022884"/>
    </source>
</evidence>
<dbReference type="InterPro" id="IPR009061">
    <property type="entry name" value="DNA-bd_dom_put_sf"/>
</dbReference>
<evidence type="ECO:0000259" key="18">
    <source>
        <dbReference type="PROSITE" id="PS51447"/>
    </source>
</evidence>
<dbReference type="PROSITE" id="PS51483">
    <property type="entry name" value="B5"/>
    <property type="match status" value="1"/>
</dbReference>
<evidence type="ECO:0000256" key="7">
    <source>
        <dbReference type="ARBA" id="ARBA00022723"/>
    </source>
</evidence>
<dbReference type="NCBIfam" id="TIGR00472">
    <property type="entry name" value="pheT_bact"/>
    <property type="match status" value="1"/>
</dbReference>
<feature type="domain" description="TRNA-binding" evidence="17">
    <location>
        <begin position="54"/>
        <end position="163"/>
    </location>
</feature>
<evidence type="ECO:0000256" key="2">
    <source>
        <dbReference type="ARBA" id="ARBA00008653"/>
    </source>
</evidence>
<keyword evidence="13 15" id="KW-0030">Aminoacyl-tRNA synthetase</keyword>
<evidence type="ECO:0000256" key="6">
    <source>
        <dbReference type="ARBA" id="ARBA00022598"/>
    </source>
</evidence>
<keyword evidence="6 15" id="KW-0436">Ligase</keyword>
<comment type="similarity">
    <text evidence="2 15">Belongs to the phenylalanyl-tRNA synthetase beta subunit family. Type 1 subfamily.</text>
</comment>
<evidence type="ECO:0000256" key="9">
    <source>
        <dbReference type="ARBA" id="ARBA00022840"/>
    </source>
</evidence>
<name>A0ABV3XZH0_9ACTN</name>
<evidence type="ECO:0000259" key="19">
    <source>
        <dbReference type="PROSITE" id="PS51483"/>
    </source>
</evidence>
<dbReference type="Proteomes" id="UP001560267">
    <property type="component" value="Unassembled WGS sequence"/>
</dbReference>
<proteinExistence type="inferred from homology"/>
<keyword evidence="12 15" id="KW-0648">Protein biosynthesis</keyword>
<dbReference type="SUPFAM" id="SSF50249">
    <property type="entry name" value="Nucleic acid-binding proteins"/>
    <property type="match status" value="1"/>
</dbReference>